<evidence type="ECO:0000256" key="3">
    <source>
        <dbReference type="ARBA" id="ARBA00012662"/>
    </source>
</evidence>
<dbReference type="InterPro" id="IPR016286">
    <property type="entry name" value="FUC_metazoa-typ"/>
</dbReference>
<evidence type="ECO:0000313" key="10">
    <source>
        <dbReference type="EMBL" id="BBL07324.1"/>
    </source>
</evidence>
<feature type="chain" id="PRO_5021368879" description="alpha-L-fucosidase" evidence="8">
    <location>
        <begin position="20"/>
        <end position="434"/>
    </location>
</feature>
<protein>
    <recommendedName>
        <fullName evidence="3">alpha-L-fucosidase</fullName>
        <ecNumber evidence="3">3.2.1.51</ecNumber>
    </recommendedName>
</protein>
<dbReference type="AlphaFoldDB" id="A0A4Y1X3H7"/>
<dbReference type="RefSeq" id="WP_141429512.1">
    <property type="nucleotide sequence ID" value="NZ_AP019736.1"/>
</dbReference>
<feature type="domain" description="Glycoside hydrolase family 29 N-terminal" evidence="9">
    <location>
        <begin position="14"/>
        <end position="346"/>
    </location>
</feature>
<evidence type="ECO:0000256" key="8">
    <source>
        <dbReference type="SAM" id="SignalP"/>
    </source>
</evidence>
<dbReference type="EC" id="3.2.1.51" evidence="3"/>
<dbReference type="GO" id="GO:0005764">
    <property type="term" value="C:lysosome"/>
    <property type="evidence" value="ECO:0007669"/>
    <property type="project" value="TreeGrafter"/>
</dbReference>
<dbReference type="InterPro" id="IPR057739">
    <property type="entry name" value="Glyco_hydro_29_N"/>
</dbReference>
<dbReference type="InterPro" id="IPR017853">
    <property type="entry name" value="GH"/>
</dbReference>
<dbReference type="Gene3D" id="3.20.20.80">
    <property type="entry name" value="Glycosidases"/>
    <property type="match status" value="1"/>
</dbReference>
<dbReference type="SMART" id="SM00812">
    <property type="entry name" value="Alpha_L_fucos"/>
    <property type="match status" value="1"/>
</dbReference>
<dbReference type="KEGG" id="ada:A5CPEGH6_19620"/>
<dbReference type="SUPFAM" id="SSF51445">
    <property type="entry name" value="(Trans)glycosidases"/>
    <property type="match status" value="1"/>
</dbReference>
<accession>A0A4Y1X3H7</accession>
<keyword evidence="5" id="KW-0378">Hydrolase</keyword>
<keyword evidence="4 8" id="KW-0732">Signal</keyword>
<evidence type="ECO:0000256" key="4">
    <source>
        <dbReference type="ARBA" id="ARBA00022729"/>
    </source>
</evidence>
<evidence type="ECO:0000259" key="9">
    <source>
        <dbReference type="Pfam" id="PF01120"/>
    </source>
</evidence>
<evidence type="ECO:0000256" key="1">
    <source>
        <dbReference type="ARBA" id="ARBA00004071"/>
    </source>
</evidence>
<dbReference type="GO" id="GO:0004560">
    <property type="term" value="F:alpha-L-fucosidase activity"/>
    <property type="evidence" value="ECO:0007669"/>
    <property type="project" value="InterPro"/>
</dbReference>
<dbReference type="EMBL" id="AP019736">
    <property type="protein sequence ID" value="BBL07324.1"/>
    <property type="molecule type" value="Genomic_DNA"/>
</dbReference>
<evidence type="ECO:0000256" key="5">
    <source>
        <dbReference type="ARBA" id="ARBA00022801"/>
    </source>
</evidence>
<dbReference type="OrthoDB" id="1389336at2"/>
<dbReference type="PANTHER" id="PTHR10030">
    <property type="entry name" value="ALPHA-L-FUCOSIDASE"/>
    <property type="match status" value="1"/>
</dbReference>
<dbReference type="PRINTS" id="PR00741">
    <property type="entry name" value="GLHYDRLASE29"/>
</dbReference>
<keyword evidence="6" id="KW-0326">Glycosidase</keyword>
<sequence length="434" mass="48635">MKKLLLCCCTALFAANASAQPAYEPSPENLAARQRFADGRFGIFLHWGLYALLGQGEWVMTNQDIDYREYEKLAGAFCPAAFDAKAWVTAFREAGARYVCFTTRHHDGFSMFRTAQSPYNVADATPFGRDVVKELAEECRRQGLGIHFYYSLIDWWREDAPRGRTGRGTGRPAEKEDVEAYFDFMKAQLTELLTQYGPVGAIWFDGVWDQDENPGFDWRLDELYELIHTLQPACLVVNNHHLTPFEGEDVQTFERDLPGENTAGLSGQAVSRLPLETCQTMNGSWGYRITDRSYKPTDELVRYLAGAAGRGGNLLLNIGPQPDGALPAAALERLAGIGAWLRKNGETIYGTQAGPVTPRAWGVTTRRGDKIYVHVLDWPDAELFVPIRGERVREAKAFADGRRLEFRQDEEGVTLRLGERPAGPDHIVELTMGK</sequence>
<feature type="site" description="May be important for catalysis" evidence="7">
    <location>
        <position position="278"/>
    </location>
</feature>
<gene>
    <name evidence="10" type="ORF">A5CPEGH6_19620</name>
</gene>
<dbReference type="GO" id="GO:0006004">
    <property type="term" value="P:fucose metabolic process"/>
    <property type="evidence" value="ECO:0007669"/>
    <property type="project" value="InterPro"/>
</dbReference>
<name>A0A4Y1X3H7_9BACT</name>
<evidence type="ECO:0000313" key="11">
    <source>
        <dbReference type="Proteomes" id="UP000319374"/>
    </source>
</evidence>
<feature type="signal peptide" evidence="8">
    <location>
        <begin position="1"/>
        <end position="19"/>
    </location>
</feature>
<dbReference type="Pfam" id="PF01120">
    <property type="entry name" value="Alpha_L_fucos"/>
    <property type="match status" value="1"/>
</dbReference>
<dbReference type="InterPro" id="IPR000933">
    <property type="entry name" value="Glyco_hydro_29"/>
</dbReference>
<dbReference type="GO" id="GO:0016139">
    <property type="term" value="P:glycoside catabolic process"/>
    <property type="evidence" value="ECO:0007669"/>
    <property type="project" value="TreeGrafter"/>
</dbReference>
<reference evidence="11" key="1">
    <citation type="submission" date="2019-06" db="EMBL/GenBank/DDBJ databases">
        <title>Alistipes onderdonkii subsp. vulgaris subsp. nov., Alistipes dispar sp. nov. and Alistipes communis sp. nov., isolated from human faeces, and creation of Alistipes onderdonkii subsp. onderdonkii subsp. nov.</title>
        <authorList>
            <person name="Sakamoto M."/>
            <person name="Ikeyama N."/>
            <person name="Ogata Y."/>
            <person name="Suda W."/>
            <person name="Iino T."/>
            <person name="Hattori M."/>
            <person name="Ohkuma M."/>
        </authorList>
    </citation>
    <scope>NUCLEOTIDE SEQUENCE [LARGE SCALE GENOMIC DNA]</scope>
    <source>
        <strain evidence="11">5CPEGH6</strain>
    </source>
</reference>
<evidence type="ECO:0000256" key="2">
    <source>
        <dbReference type="ARBA" id="ARBA00007951"/>
    </source>
</evidence>
<dbReference type="Proteomes" id="UP000319374">
    <property type="component" value="Chromosome"/>
</dbReference>
<comment type="similarity">
    <text evidence="2">Belongs to the glycosyl hydrolase 29 family.</text>
</comment>
<proteinExistence type="inferred from homology"/>
<organism evidence="10 11">
    <name type="scientific">Alistipes dispar</name>
    <dbReference type="NCBI Taxonomy" id="2585119"/>
    <lineage>
        <taxon>Bacteria</taxon>
        <taxon>Pseudomonadati</taxon>
        <taxon>Bacteroidota</taxon>
        <taxon>Bacteroidia</taxon>
        <taxon>Bacteroidales</taxon>
        <taxon>Rikenellaceae</taxon>
        <taxon>Alistipes</taxon>
    </lineage>
</organism>
<evidence type="ECO:0000256" key="6">
    <source>
        <dbReference type="ARBA" id="ARBA00023295"/>
    </source>
</evidence>
<comment type="function">
    <text evidence="1">Alpha-L-fucosidase is responsible for hydrolyzing the alpha-1,6-linked fucose joined to the reducing-end N-acetylglucosamine of the carbohydrate moieties of glycoproteins.</text>
</comment>
<dbReference type="PANTHER" id="PTHR10030:SF37">
    <property type="entry name" value="ALPHA-L-FUCOSIDASE-RELATED"/>
    <property type="match status" value="1"/>
</dbReference>
<dbReference type="GeneID" id="98673947"/>
<keyword evidence="11" id="KW-1185">Reference proteome</keyword>
<evidence type="ECO:0000256" key="7">
    <source>
        <dbReference type="PIRSR" id="PIRSR001092-1"/>
    </source>
</evidence>
<dbReference type="PIRSF" id="PIRSF001092">
    <property type="entry name" value="Alpha-L-fucosidase"/>
    <property type="match status" value="1"/>
</dbReference>